<dbReference type="AlphaFoldDB" id="A0ABD2ZYF0"/>
<organism evidence="2 3">
    <name type="scientific">Cinchona calisaya</name>
    <dbReference type="NCBI Taxonomy" id="153742"/>
    <lineage>
        <taxon>Eukaryota</taxon>
        <taxon>Viridiplantae</taxon>
        <taxon>Streptophyta</taxon>
        <taxon>Embryophyta</taxon>
        <taxon>Tracheophyta</taxon>
        <taxon>Spermatophyta</taxon>
        <taxon>Magnoliopsida</taxon>
        <taxon>eudicotyledons</taxon>
        <taxon>Gunneridae</taxon>
        <taxon>Pentapetalae</taxon>
        <taxon>asterids</taxon>
        <taxon>lamiids</taxon>
        <taxon>Gentianales</taxon>
        <taxon>Rubiaceae</taxon>
        <taxon>Cinchonoideae</taxon>
        <taxon>Cinchoneae</taxon>
        <taxon>Cinchona</taxon>
    </lineage>
</organism>
<evidence type="ECO:0000256" key="1">
    <source>
        <dbReference type="ARBA" id="ARBA00022737"/>
    </source>
</evidence>
<dbReference type="PANTHER" id="PTHR47926">
    <property type="entry name" value="PENTATRICOPEPTIDE REPEAT-CONTAINING PROTEIN"/>
    <property type="match status" value="1"/>
</dbReference>
<keyword evidence="3" id="KW-1185">Reference proteome</keyword>
<sequence>MDLLDAFLSVGHIDMYSKCGLIAINAMISGYLQNAADREGLMLFVEMYTKGMGFDQTTLLAILKCAAGMQAVNTCKQVHTLSVKSGLQSDAFVTNCLIDSYGKYCQMDDAARIFEECTTINLPSFTSIISAYAQCGQGEEALKFY</sequence>
<keyword evidence="1" id="KW-0677">Repeat</keyword>
<dbReference type="PANTHER" id="PTHR47926:SF533">
    <property type="entry name" value="DYW DOMAIN-CONTAINING PROTEIN"/>
    <property type="match status" value="1"/>
</dbReference>
<dbReference type="InterPro" id="IPR046960">
    <property type="entry name" value="PPR_At4g14850-like_plant"/>
</dbReference>
<dbReference type="Gene3D" id="1.25.40.10">
    <property type="entry name" value="Tetratricopeptide repeat domain"/>
    <property type="match status" value="1"/>
</dbReference>
<dbReference type="NCBIfam" id="TIGR00756">
    <property type="entry name" value="PPR"/>
    <property type="match status" value="1"/>
</dbReference>
<accession>A0ABD2ZYF0</accession>
<reference evidence="2 3" key="1">
    <citation type="submission" date="2024-11" db="EMBL/GenBank/DDBJ databases">
        <title>A near-complete genome assembly of Cinchona calisaya.</title>
        <authorList>
            <person name="Lian D.C."/>
            <person name="Zhao X.W."/>
            <person name="Wei L."/>
        </authorList>
    </citation>
    <scope>NUCLEOTIDE SEQUENCE [LARGE SCALE GENOMIC DNA]</scope>
    <source>
        <tissue evidence="2">Nenye</tissue>
    </source>
</reference>
<dbReference type="InterPro" id="IPR002885">
    <property type="entry name" value="PPR_rpt"/>
</dbReference>
<protein>
    <recommendedName>
        <fullName evidence="4">Pentatricopeptide repeat-containing protein</fullName>
    </recommendedName>
</protein>
<dbReference type="InterPro" id="IPR011990">
    <property type="entry name" value="TPR-like_helical_dom_sf"/>
</dbReference>
<feature type="non-terminal residue" evidence="2">
    <location>
        <position position="145"/>
    </location>
</feature>
<dbReference type="Proteomes" id="UP001630127">
    <property type="component" value="Unassembled WGS sequence"/>
</dbReference>
<proteinExistence type="predicted"/>
<dbReference type="EMBL" id="JBJUIK010000007">
    <property type="protein sequence ID" value="KAL3523751.1"/>
    <property type="molecule type" value="Genomic_DNA"/>
</dbReference>
<gene>
    <name evidence="2" type="ORF">ACH5RR_016585</name>
</gene>
<dbReference type="Pfam" id="PF01535">
    <property type="entry name" value="PPR"/>
    <property type="match status" value="3"/>
</dbReference>
<comment type="caution">
    <text evidence="2">The sequence shown here is derived from an EMBL/GenBank/DDBJ whole genome shotgun (WGS) entry which is preliminary data.</text>
</comment>
<evidence type="ECO:0008006" key="4">
    <source>
        <dbReference type="Google" id="ProtNLM"/>
    </source>
</evidence>
<name>A0ABD2ZYF0_9GENT</name>
<evidence type="ECO:0000313" key="3">
    <source>
        <dbReference type="Proteomes" id="UP001630127"/>
    </source>
</evidence>
<evidence type="ECO:0000313" key="2">
    <source>
        <dbReference type="EMBL" id="KAL3523751.1"/>
    </source>
</evidence>